<evidence type="ECO:0000256" key="8">
    <source>
        <dbReference type="SAM" id="MobiDB-lite"/>
    </source>
</evidence>
<organism evidence="10 11">
    <name type="scientific">Cellulomonas soli</name>
    <dbReference type="NCBI Taxonomy" id="931535"/>
    <lineage>
        <taxon>Bacteria</taxon>
        <taxon>Bacillati</taxon>
        <taxon>Actinomycetota</taxon>
        <taxon>Actinomycetes</taxon>
        <taxon>Micrococcales</taxon>
        <taxon>Cellulomonadaceae</taxon>
        <taxon>Cellulomonas</taxon>
    </lineage>
</organism>
<dbReference type="OrthoDB" id="9812701at2"/>
<name>A0A512PDS0_9CELL</name>
<feature type="transmembrane region" description="Helical" evidence="7">
    <location>
        <begin position="181"/>
        <end position="199"/>
    </location>
</feature>
<dbReference type="InterPro" id="IPR000515">
    <property type="entry name" value="MetI-like"/>
</dbReference>
<keyword evidence="2 7" id="KW-0813">Transport</keyword>
<evidence type="ECO:0000256" key="2">
    <source>
        <dbReference type="ARBA" id="ARBA00022448"/>
    </source>
</evidence>
<evidence type="ECO:0000256" key="7">
    <source>
        <dbReference type="RuleBase" id="RU363032"/>
    </source>
</evidence>
<keyword evidence="11" id="KW-1185">Reference proteome</keyword>
<dbReference type="PROSITE" id="PS50928">
    <property type="entry name" value="ABC_TM1"/>
    <property type="match status" value="1"/>
</dbReference>
<dbReference type="AlphaFoldDB" id="A0A512PDS0"/>
<accession>A0A512PDS0</accession>
<comment type="caution">
    <text evidence="10">The sequence shown here is derived from an EMBL/GenBank/DDBJ whole genome shotgun (WGS) entry which is preliminary data.</text>
</comment>
<proteinExistence type="inferred from homology"/>
<comment type="subcellular location">
    <subcellularLocation>
        <location evidence="1 7">Cell membrane</location>
        <topology evidence="1 7">Multi-pass membrane protein</topology>
    </subcellularLocation>
</comment>
<evidence type="ECO:0000256" key="3">
    <source>
        <dbReference type="ARBA" id="ARBA00022475"/>
    </source>
</evidence>
<sequence length="317" mass="32659">MTAPTTVTSQDTRRPPGTVPAFAPQLGEAPGVAVRDAGAPGRRRTGPWRTLRRQPGLVLALLVLVTALAWAVVPGAFTPADPITGIPAERLQAPSGLHPFGTDHLGRDLFARVVHGSALSLRATVVAVVVGLVAGSALGLLAGYLRGWVDDLVGRLVDVLLAVPGLLLSLAIVTVLGFGSVNVAIAVGLTSVASFARVMRAEALRTSTSVYVEAARASGARWYSVVGRHVLPNSTGPVVALGALEFGTAILAISALSFLGYGAAPPAPEWGSLVSEGRSYLATAWWLATFPGLVIAAVVLAANRVARALEPQQEEDA</sequence>
<dbReference type="PANTHER" id="PTHR43386:SF1">
    <property type="entry name" value="D,D-DIPEPTIDE TRANSPORT SYSTEM PERMEASE PROTEIN DDPC-RELATED"/>
    <property type="match status" value="1"/>
</dbReference>
<dbReference type="PANTHER" id="PTHR43386">
    <property type="entry name" value="OLIGOPEPTIDE TRANSPORT SYSTEM PERMEASE PROTEIN APPC"/>
    <property type="match status" value="1"/>
</dbReference>
<feature type="transmembrane region" description="Helical" evidence="7">
    <location>
        <begin position="57"/>
        <end position="77"/>
    </location>
</feature>
<keyword evidence="4 7" id="KW-0812">Transmembrane</keyword>
<evidence type="ECO:0000313" key="11">
    <source>
        <dbReference type="Proteomes" id="UP000321798"/>
    </source>
</evidence>
<evidence type="ECO:0000256" key="1">
    <source>
        <dbReference type="ARBA" id="ARBA00004651"/>
    </source>
</evidence>
<comment type="similarity">
    <text evidence="7">Belongs to the binding-protein-dependent transport system permease family.</text>
</comment>
<dbReference type="EMBL" id="BKAL01000006">
    <property type="protein sequence ID" value="GEP69296.1"/>
    <property type="molecule type" value="Genomic_DNA"/>
</dbReference>
<keyword evidence="6 7" id="KW-0472">Membrane</keyword>
<dbReference type="InterPro" id="IPR035906">
    <property type="entry name" value="MetI-like_sf"/>
</dbReference>
<feature type="transmembrane region" description="Helical" evidence="7">
    <location>
        <begin position="284"/>
        <end position="302"/>
    </location>
</feature>
<keyword evidence="3" id="KW-1003">Cell membrane</keyword>
<feature type="transmembrane region" description="Helical" evidence="7">
    <location>
        <begin position="238"/>
        <end position="264"/>
    </location>
</feature>
<feature type="transmembrane region" description="Helical" evidence="7">
    <location>
        <begin position="119"/>
        <end position="144"/>
    </location>
</feature>
<dbReference type="Pfam" id="PF00528">
    <property type="entry name" value="BPD_transp_1"/>
    <property type="match status" value="1"/>
</dbReference>
<evidence type="ECO:0000256" key="6">
    <source>
        <dbReference type="ARBA" id="ARBA00023136"/>
    </source>
</evidence>
<protein>
    <submittedName>
        <fullName evidence="10">ABC transporter permease</fullName>
    </submittedName>
</protein>
<evidence type="ECO:0000256" key="4">
    <source>
        <dbReference type="ARBA" id="ARBA00022692"/>
    </source>
</evidence>
<evidence type="ECO:0000256" key="5">
    <source>
        <dbReference type="ARBA" id="ARBA00022989"/>
    </source>
</evidence>
<dbReference type="SUPFAM" id="SSF161098">
    <property type="entry name" value="MetI-like"/>
    <property type="match status" value="1"/>
</dbReference>
<dbReference type="CDD" id="cd06261">
    <property type="entry name" value="TM_PBP2"/>
    <property type="match status" value="1"/>
</dbReference>
<feature type="region of interest" description="Disordered" evidence="8">
    <location>
        <begin position="1"/>
        <end position="26"/>
    </location>
</feature>
<feature type="domain" description="ABC transmembrane type-1" evidence="9">
    <location>
        <begin position="117"/>
        <end position="306"/>
    </location>
</feature>
<dbReference type="GO" id="GO:0055085">
    <property type="term" value="P:transmembrane transport"/>
    <property type="evidence" value="ECO:0007669"/>
    <property type="project" value="InterPro"/>
</dbReference>
<keyword evidence="5 7" id="KW-1133">Transmembrane helix</keyword>
<feature type="transmembrane region" description="Helical" evidence="7">
    <location>
        <begin position="156"/>
        <end position="175"/>
    </location>
</feature>
<evidence type="ECO:0000259" key="9">
    <source>
        <dbReference type="PROSITE" id="PS50928"/>
    </source>
</evidence>
<reference evidence="10 11" key="1">
    <citation type="submission" date="2019-07" db="EMBL/GenBank/DDBJ databases">
        <title>Whole genome shotgun sequence of Cellulomonas soli NBRC 109434.</title>
        <authorList>
            <person name="Hosoyama A."/>
            <person name="Uohara A."/>
            <person name="Ohji S."/>
            <person name="Ichikawa N."/>
        </authorList>
    </citation>
    <scope>NUCLEOTIDE SEQUENCE [LARGE SCALE GENOMIC DNA]</scope>
    <source>
        <strain evidence="10 11">NBRC 109434</strain>
    </source>
</reference>
<evidence type="ECO:0000313" key="10">
    <source>
        <dbReference type="EMBL" id="GEP69296.1"/>
    </source>
</evidence>
<dbReference type="Gene3D" id="1.10.3720.10">
    <property type="entry name" value="MetI-like"/>
    <property type="match status" value="1"/>
</dbReference>
<dbReference type="RefSeq" id="WP_146953036.1">
    <property type="nucleotide sequence ID" value="NZ_BAABBJ010000006.1"/>
</dbReference>
<dbReference type="GO" id="GO:0005886">
    <property type="term" value="C:plasma membrane"/>
    <property type="evidence" value="ECO:0007669"/>
    <property type="project" value="UniProtKB-SubCell"/>
</dbReference>
<dbReference type="Proteomes" id="UP000321798">
    <property type="component" value="Unassembled WGS sequence"/>
</dbReference>
<feature type="compositionally biased region" description="Polar residues" evidence="8">
    <location>
        <begin position="1"/>
        <end position="10"/>
    </location>
</feature>
<dbReference type="InterPro" id="IPR050366">
    <property type="entry name" value="BP-dependent_transpt_permease"/>
</dbReference>
<gene>
    <name evidence="10" type="ORF">CSO01_20110</name>
</gene>